<proteinExistence type="predicted"/>
<keyword evidence="3" id="KW-1185">Reference proteome</keyword>
<gene>
    <name evidence="2" type="ORF">F0475_09390</name>
</gene>
<keyword evidence="1" id="KW-0175">Coiled coil</keyword>
<dbReference type="Proteomes" id="UP000482295">
    <property type="component" value="Unassembled WGS sequence"/>
</dbReference>
<comment type="caution">
    <text evidence="2">The sequence shown here is derived from an EMBL/GenBank/DDBJ whole genome shotgun (WGS) entry which is preliminary data.</text>
</comment>
<feature type="coiled-coil region" evidence="1">
    <location>
        <begin position="194"/>
        <end position="263"/>
    </location>
</feature>
<reference evidence="2 3" key="1">
    <citation type="submission" date="2019-09" db="EMBL/GenBank/DDBJ databases">
        <title>Prevotella A2879 sp. nov., isolated from an abscess of a patient.</title>
        <authorList>
            <person name="Buhl M."/>
            <person name="Oberhettinger P."/>
        </authorList>
    </citation>
    <scope>NUCLEOTIDE SEQUENCE [LARGE SCALE GENOMIC DNA]</scope>
    <source>
        <strain evidence="2 3">A2879</strain>
    </source>
</reference>
<evidence type="ECO:0000313" key="3">
    <source>
        <dbReference type="Proteomes" id="UP000482295"/>
    </source>
</evidence>
<dbReference type="AlphaFoldDB" id="A0A7C9HEY4"/>
<feature type="coiled-coil region" evidence="1">
    <location>
        <begin position="299"/>
        <end position="326"/>
    </location>
</feature>
<name>A0A7C9HEY4_9BACT</name>
<evidence type="ECO:0000256" key="1">
    <source>
        <dbReference type="SAM" id="Coils"/>
    </source>
</evidence>
<evidence type="ECO:0000313" key="2">
    <source>
        <dbReference type="EMBL" id="MUL28508.1"/>
    </source>
</evidence>
<dbReference type="EMBL" id="VVIQ01000010">
    <property type="protein sequence ID" value="MUL28508.1"/>
    <property type="molecule type" value="Genomic_DNA"/>
</dbReference>
<accession>A0A7C9HEY4</accession>
<organism evidence="2 3">
    <name type="scientific">Prevotella vespertina</name>
    <dbReference type="NCBI Taxonomy" id="2608404"/>
    <lineage>
        <taxon>Bacteria</taxon>
        <taxon>Pseudomonadati</taxon>
        <taxon>Bacteroidota</taxon>
        <taxon>Bacteroidia</taxon>
        <taxon>Bacteroidales</taxon>
        <taxon>Prevotellaceae</taxon>
        <taxon>Prevotella</taxon>
    </lineage>
</organism>
<sequence>MMNSRESHLIMKALTVDVDYLGDYGTRRNSTIDIISRINSGDTSLINESWQKLTGEFDLDKIKKIIDGIEDERVLNAIVGIIKSEYSRLLKQGKIKAIFRKKEIFVDWNCIAVDAGLEEHIDDFITQWKEIKNVLQKEKEEREKAASIFNIFCGEKDCHESFVPYSPTFLPQDKELNGQKGGLWVENIVEKTISEEQQTTIAQLREKADKLKQSNTLLKKQIKNLKKKDAQMLKENKKHLQEIENLKKINSTQEEEITQLRQEITDTIYTPQIEYEMSEEEKEEYAKFFDDAVYEQVFFDDNLQKISELEDKNKELEANMQKIIEEQGQKYVSIDVLIKGLDDIPDTKEKLSLIEKLGIYVLGDTPCAKRILSLAREINRNLKEIQARQGQTNITANQLVMGNGTQNITNANMAPRAE</sequence>
<dbReference type="RefSeq" id="WP_155716393.1">
    <property type="nucleotide sequence ID" value="NZ_VVIQ01000010.1"/>
</dbReference>
<protein>
    <submittedName>
        <fullName evidence="2">Uncharacterized protein</fullName>
    </submittedName>
</protein>